<dbReference type="Gene3D" id="1.10.443.10">
    <property type="entry name" value="Intergrase catalytic core"/>
    <property type="match status" value="1"/>
</dbReference>
<comment type="similarity">
    <text evidence="1">Belongs to the 'phage' integrase family.</text>
</comment>
<dbReference type="GO" id="GO:0015074">
    <property type="term" value="P:DNA integration"/>
    <property type="evidence" value="ECO:0007669"/>
    <property type="project" value="UniProtKB-KW"/>
</dbReference>
<dbReference type="PROSITE" id="PS51898">
    <property type="entry name" value="TYR_RECOMBINASE"/>
    <property type="match status" value="1"/>
</dbReference>
<gene>
    <name evidence="8" type="ORF">SAMN02745108_02849</name>
</gene>
<dbReference type="CDD" id="cd01185">
    <property type="entry name" value="INTN1_C_like"/>
    <property type="match status" value="1"/>
</dbReference>
<dbReference type="InterPro" id="IPR013762">
    <property type="entry name" value="Integrase-like_cat_sf"/>
</dbReference>
<feature type="domain" description="Core-binding (CB)" evidence="7">
    <location>
        <begin position="54"/>
        <end position="138"/>
    </location>
</feature>
<dbReference type="Pfam" id="PF00589">
    <property type="entry name" value="Phage_integrase"/>
    <property type="match status" value="1"/>
</dbReference>
<dbReference type="Gene3D" id="1.10.150.130">
    <property type="match status" value="1"/>
</dbReference>
<evidence type="ECO:0000256" key="3">
    <source>
        <dbReference type="ARBA" id="ARBA00023125"/>
    </source>
</evidence>
<dbReference type="EMBL" id="FUWU01000089">
    <property type="protein sequence ID" value="SKA19517.1"/>
    <property type="molecule type" value="Genomic_DNA"/>
</dbReference>
<sequence>MTNESNFIDSPFPILLTFHANAPAVRAELRSMQKTTLPLLKTRNYSLIIFNKGHLMQDFYQAVQHHLEKESAKLSRYTYDTYRWHLHKLRLYRESIDCKNVTEAFIRGYIEFMRARRNQESTINRSLSILRMFINMAIKEKAMRTNPMKDTVIRKHEGLRHFLEIEELQFLYRRFLESSAQLTYSERESLRAFLFSCFTGLRYADLKTLSWEDIQNGKIRKRTQKTGSLIYIPIPNQAQNLMQTKNASLVLHVVNNSSFNKNLRSAAQRLGYKKRLHTHLARHTFATACISLGIPVEVVSRMLGHSNLQTTLIYANYASSVIDREMKKFQL</sequence>
<organism evidence="8 9">
    <name type="scientific">Fibrobacter intestinalis</name>
    <dbReference type="NCBI Taxonomy" id="28122"/>
    <lineage>
        <taxon>Bacteria</taxon>
        <taxon>Pseudomonadati</taxon>
        <taxon>Fibrobacterota</taxon>
        <taxon>Fibrobacteria</taxon>
        <taxon>Fibrobacterales</taxon>
        <taxon>Fibrobacteraceae</taxon>
        <taxon>Fibrobacter</taxon>
    </lineage>
</organism>
<dbReference type="Pfam" id="PF13102">
    <property type="entry name" value="Phage_int_SAM_5"/>
    <property type="match status" value="1"/>
</dbReference>
<name>A0A1T4RUE8_9BACT</name>
<proteinExistence type="inferred from homology"/>
<dbReference type="AlphaFoldDB" id="A0A1T4RUE8"/>
<dbReference type="SUPFAM" id="SSF56349">
    <property type="entry name" value="DNA breaking-rejoining enzymes"/>
    <property type="match status" value="1"/>
</dbReference>
<dbReference type="InterPro" id="IPR010998">
    <property type="entry name" value="Integrase_recombinase_N"/>
</dbReference>
<evidence type="ECO:0000313" key="8">
    <source>
        <dbReference type="EMBL" id="SKA19517.1"/>
    </source>
</evidence>
<dbReference type="InterPro" id="IPR050090">
    <property type="entry name" value="Tyrosine_recombinase_XerCD"/>
</dbReference>
<dbReference type="InterPro" id="IPR002104">
    <property type="entry name" value="Integrase_catalytic"/>
</dbReference>
<evidence type="ECO:0000259" key="7">
    <source>
        <dbReference type="PROSITE" id="PS51900"/>
    </source>
</evidence>
<feature type="domain" description="Tyr recombinase" evidence="6">
    <location>
        <begin position="158"/>
        <end position="328"/>
    </location>
</feature>
<dbReference type="STRING" id="28122.SAMN02745108_02849"/>
<evidence type="ECO:0000259" key="6">
    <source>
        <dbReference type="PROSITE" id="PS51898"/>
    </source>
</evidence>
<dbReference type="InterPro" id="IPR044068">
    <property type="entry name" value="CB"/>
</dbReference>
<dbReference type="InterPro" id="IPR025269">
    <property type="entry name" value="SAM-like_dom"/>
</dbReference>
<protein>
    <submittedName>
        <fullName evidence="8">Site-specific recombinase XerD</fullName>
    </submittedName>
</protein>
<accession>A0A1T4RUE8</accession>
<evidence type="ECO:0000256" key="1">
    <source>
        <dbReference type="ARBA" id="ARBA00008857"/>
    </source>
</evidence>
<evidence type="ECO:0000256" key="5">
    <source>
        <dbReference type="PROSITE-ProRule" id="PRU01248"/>
    </source>
</evidence>
<evidence type="ECO:0000313" key="9">
    <source>
        <dbReference type="Proteomes" id="UP000190449"/>
    </source>
</evidence>
<dbReference type="PROSITE" id="PS51900">
    <property type="entry name" value="CB"/>
    <property type="match status" value="1"/>
</dbReference>
<dbReference type="InterPro" id="IPR011010">
    <property type="entry name" value="DNA_brk_join_enz"/>
</dbReference>
<dbReference type="GO" id="GO:0003677">
    <property type="term" value="F:DNA binding"/>
    <property type="evidence" value="ECO:0007669"/>
    <property type="project" value="UniProtKB-UniRule"/>
</dbReference>
<dbReference type="PANTHER" id="PTHR30349:SF64">
    <property type="entry name" value="PROPHAGE INTEGRASE INTD-RELATED"/>
    <property type="match status" value="1"/>
</dbReference>
<keyword evidence="4" id="KW-0233">DNA recombination</keyword>
<keyword evidence="2" id="KW-0229">DNA integration</keyword>
<dbReference type="PANTHER" id="PTHR30349">
    <property type="entry name" value="PHAGE INTEGRASE-RELATED"/>
    <property type="match status" value="1"/>
</dbReference>
<reference evidence="8 9" key="1">
    <citation type="submission" date="2017-02" db="EMBL/GenBank/DDBJ databases">
        <authorList>
            <person name="Peterson S.W."/>
        </authorList>
    </citation>
    <scope>NUCLEOTIDE SEQUENCE [LARGE SCALE GENOMIC DNA]</scope>
    <source>
        <strain evidence="8 9">ATCC 43854</strain>
    </source>
</reference>
<dbReference type="Proteomes" id="UP000190449">
    <property type="component" value="Unassembled WGS sequence"/>
</dbReference>
<evidence type="ECO:0000256" key="4">
    <source>
        <dbReference type="ARBA" id="ARBA00023172"/>
    </source>
</evidence>
<keyword evidence="3 5" id="KW-0238">DNA-binding</keyword>
<dbReference type="GO" id="GO:0006310">
    <property type="term" value="P:DNA recombination"/>
    <property type="evidence" value="ECO:0007669"/>
    <property type="project" value="UniProtKB-KW"/>
</dbReference>
<evidence type="ECO:0000256" key="2">
    <source>
        <dbReference type="ARBA" id="ARBA00022908"/>
    </source>
</evidence>